<name>A0A381U2L1_9ZZZZ</name>
<keyword evidence="1" id="KW-1133">Transmembrane helix</keyword>
<feature type="transmembrane region" description="Helical" evidence="1">
    <location>
        <begin position="64"/>
        <end position="85"/>
    </location>
</feature>
<feature type="transmembrane region" description="Helical" evidence="1">
    <location>
        <begin position="32"/>
        <end position="52"/>
    </location>
</feature>
<feature type="transmembrane region" description="Helical" evidence="1">
    <location>
        <begin position="135"/>
        <end position="152"/>
    </location>
</feature>
<keyword evidence="1" id="KW-0472">Membrane</keyword>
<evidence type="ECO:0000313" key="2">
    <source>
        <dbReference type="EMBL" id="SVA20703.1"/>
    </source>
</evidence>
<dbReference type="AlphaFoldDB" id="A0A381U2L1"/>
<proteinExistence type="predicted"/>
<keyword evidence="1" id="KW-0812">Transmembrane</keyword>
<protein>
    <submittedName>
        <fullName evidence="2">Uncharacterized protein</fullName>
    </submittedName>
</protein>
<evidence type="ECO:0000256" key="1">
    <source>
        <dbReference type="SAM" id="Phobius"/>
    </source>
</evidence>
<sequence>MVPDRACAEFHEVAQRSKTNREQPDEETQDDMVAFVASVIATVVLLRGIRWYQDRTRVDHEFTWGEAMLFATYVFFILFWVYGVVPHQWLQWADSELNWRPDRFFVGPRLAWTGDQGVVEWALPFTLSYRVLRDFVAVGIYGVALGGNVVMWRQWQERDKETTAPVPTSEYGRPLVKEGVGA</sequence>
<gene>
    <name evidence="2" type="ORF">METZ01_LOCUS73557</name>
</gene>
<organism evidence="2">
    <name type="scientific">marine metagenome</name>
    <dbReference type="NCBI Taxonomy" id="408172"/>
    <lineage>
        <taxon>unclassified sequences</taxon>
        <taxon>metagenomes</taxon>
        <taxon>ecological metagenomes</taxon>
    </lineage>
</organism>
<accession>A0A381U2L1</accession>
<dbReference type="EMBL" id="UINC01005341">
    <property type="protein sequence ID" value="SVA20703.1"/>
    <property type="molecule type" value="Genomic_DNA"/>
</dbReference>
<reference evidence="2" key="1">
    <citation type="submission" date="2018-05" db="EMBL/GenBank/DDBJ databases">
        <authorList>
            <person name="Lanie J.A."/>
            <person name="Ng W.-L."/>
            <person name="Kazmierczak K.M."/>
            <person name="Andrzejewski T.M."/>
            <person name="Davidsen T.M."/>
            <person name="Wayne K.J."/>
            <person name="Tettelin H."/>
            <person name="Glass J.I."/>
            <person name="Rusch D."/>
            <person name="Podicherti R."/>
            <person name="Tsui H.-C.T."/>
            <person name="Winkler M.E."/>
        </authorList>
    </citation>
    <scope>NUCLEOTIDE SEQUENCE</scope>
</reference>